<dbReference type="SUPFAM" id="SSF52540">
    <property type="entry name" value="P-loop containing nucleoside triphosphate hydrolases"/>
    <property type="match status" value="1"/>
</dbReference>
<dbReference type="Gene3D" id="3.40.50.300">
    <property type="entry name" value="P-loop containing nucleotide triphosphate hydrolases"/>
    <property type="match status" value="2"/>
</dbReference>
<dbReference type="Proteomes" id="UP000198716">
    <property type="component" value="Unassembled WGS sequence"/>
</dbReference>
<dbReference type="PANTHER" id="PTHR47396">
    <property type="entry name" value="TYPE I RESTRICTION ENZYME ECOKI R PROTEIN"/>
    <property type="match status" value="1"/>
</dbReference>
<keyword evidence="4" id="KW-0067">ATP-binding</keyword>
<dbReference type="PANTHER" id="PTHR47396:SF1">
    <property type="entry name" value="ATP-DEPENDENT HELICASE IRC3-RELATED"/>
    <property type="match status" value="1"/>
</dbReference>
<dbReference type="InterPro" id="IPR036890">
    <property type="entry name" value="HATPase_C_sf"/>
</dbReference>
<evidence type="ECO:0000256" key="1">
    <source>
        <dbReference type="SAM" id="Coils"/>
    </source>
</evidence>
<dbReference type="Pfam" id="PF04851">
    <property type="entry name" value="ResIII"/>
    <property type="match status" value="1"/>
</dbReference>
<dbReference type="InterPro" id="IPR014001">
    <property type="entry name" value="Helicase_ATP-bd"/>
</dbReference>
<feature type="coiled-coil region" evidence="1">
    <location>
        <begin position="1030"/>
        <end position="1057"/>
    </location>
</feature>
<dbReference type="GO" id="GO:0004386">
    <property type="term" value="F:helicase activity"/>
    <property type="evidence" value="ECO:0007669"/>
    <property type="project" value="UniProtKB-KW"/>
</dbReference>
<dbReference type="GO" id="GO:0003677">
    <property type="term" value="F:DNA binding"/>
    <property type="evidence" value="ECO:0007669"/>
    <property type="project" value="InterPro"/>
</dbReference>
<dbReference type="InterPro" id="IPR027417">
    <property type="entry name" value="P-loop_NTPase"/>
</dbReference>
<sequence length="1576" mass="176625">MTASEWVPDSTLVDELEQLFGQAINAYRANPNLITEHANHEETIRVGGYANRTLLELVQNAADAMVGKTDTSGSAGSVEIVLNIDTETLYCANAGRPFSASGLTSLAHAHLSGKRGDEIGRFGLGFKSVLAVTDKPQVFSRSISFEFNSTRAKESLAEFDFTTRRLPILRTITQIPDVEAEFAEDPILEELAEWASTIVRLPNAGRIDSLRQEIKGFRSEFLLFVDAVREVRLRIVGRQEETFETCHVSRSLNDGKFRIERPDGNNHVWHVANHMHTPSATARREVGDAVSRDQVKVTVAIPERYADLQTGQFWSYFPLRDETTASALFNAPWSVNDDRTTLLKNSYNREILVTLSKMFVDLLPRVATSEDPAAHLDYMPARGRELLSFGDEILFAHVPHTGAQSPLIPDGTGTLSNPDDLLPLAFSLGSDVKSDDHEAWIKSPNTSDRVPHWRCFTTPRRAARLRQLYAYNADPDLMRSQPRDEEKALSRVRTKGILSWLREWADGEYESAVKALEFVLLHPRIEGIRTARVVPTSNGLKSLEDRSTVFLKHVDYVDIEGASFVTPEFLAIPGVEKTLRERAQFRDLDPIAILQARFEKLSQASGPEDHERFWEAVMGVPLVKAKQLAERDTEGRIKVPTRDGGWAAPQSVLDVESLSSGIDGHLLDHDRCQPQIARSAGVITQPTSSYALEDEICADRYYAFVRAVVDQRSGTGERPVENIEFDQYLGAGPFSALLLMDEYGASEQIRADWTQKLLALDERSVWTCEDSATGRTHQVISPVQWAISEVGLVPSDRGLRPPSRVVSNALLEYQKLLPLYQGQRTIEDALNLPRELTEVPAEVLKESLAADLLPTTIKDPTLAKFVLVASEKAHPDTFPPKIPARVGQAVEGRRPGTVYLAKNDEQQRVLSQKLKPHLRVETQYVDTYVAQVGCRRFEDSFSFSTIVEGRQDPEPVVDLYPGLQETWVAWSEKVTNTFIARAIYIAKRVTTEDGVEDQTLEWHLDGPTLTVRKDLDDHRVLEIVSDALELHLSNAELDNVEQVALDLQREKQRQEARAAANDAERLEVFFGEDTLRENLPRGLWQALETQGVVDNSTSVAYLFLTVYGSDSVKQLAEQFRLEGYTDVPTQWAGGRQTIDWLRKMGFATKYAGRRAESQPDEFTVPGSVKLNELHSYQKIISEKLRAVLTQQSDKGPAQKGMVELPTGAGKTRVAIETVLKLFKDEVLSGTVLWIAQSTELCEQAVQTFDTVWRHLGDERSLTIGRLWENNTVNEPDTDVSVVVATDAKIESILDEPEYEWLSRPAAVFIDEAHRAGGSSRYTRILKWLGVDGHNWKRPLVGLSATPFKGSIEDGQQTRELAARFGNNKLNAFEETPYRELQQLGILARVRHEVLRGIEVTLTAEERQQIELMRRPNSPLLDRIGHNQARMEILVDHILSQPSEWSILVFTPSVLSAQVLAATLRYRGISSDAVSGQTGRQERRDVIERFKKNEIRVLANCDLLVQGFDAPGVRALYIARPTFSPSAYIQMAGRGLRGPENGGKEECLIVDVADNFGAVNDFLGYREYEALWKEHHA</sequence>
<dbReference type="GO" id="GO:0005524">
    <property type="term" value="F:ATP binding"/>
    <property type="evidence" value="ECO:0007669"/>
    <property type="project" value="InterPro"/>
</dbReference>
<dbReference type="NCBIfam" id="NF047352">
    <property type="entry name" value="P_loop_sacsin"/>
    <property type="match status" value="1"/>
</dbReference>
<keyword evidence="4" id="KW-0547">Nucleotide-binding</keyword>
<dbReference type="PROSITE" id="PS51194">
    <property type="entry name" value="HELICASE_CTER"/>
    <property type="match status" value="1"/>
</dbReference>
<name>A0A1I1Y9K8_9ACTN</name>
<dbReference type="SMART" id="SM00487">
    <property type="entry name" value="DEXDc"/>
    <property type="match status" value="1"/>
</dbReference>
<dbReference type="GO" id="GO:0005829">
    <property type="term" value="C:cytosol"/>
    <property type="evidence" value="ECO:0007669"/>
    <property type="project" value="TreeGrafter"/>
</dbReference>
<feature type="domain" description="Helicase ATP-binding" evidence="2">
    <location>
        <begin position="1191"/>
        <end position="1364"/>
    </location>
</feature>
<dbReference type="InterPro" id="IPR001650">
    <property type="entry name" value="Helicase_C-like"/>
</dbReference>
<evidence type="ECO:0000259" key="2">
    <source>
        <dbReference type="PROSITE" id="PS51192"/>
    </source>
</evidence>
<reference evidence="5" key="1">
    <citation type="submission" date="2016-10" db="EMBL/GenBank/DDBJ databases">
        <authorList>
            <person name="Varghese N."/>
            <person name="Submissions S."/>
        </authorList>
    </citation>
    <scope>NUCLEOTIDE SEQUENCE [LARGE SCALE GENOMIC DNA]</scope>
    <source>
        <strain evidence="5">DSM 45004</strain>
    </source>
</reference>
<evidence type="ECO:0000313" key="5">
    <source>
        <dbReference type="Proteomes" id="UP000198716"/>
    </source>
</evidence>
<dbReference type="SUPFAM" id="SSF55874">
    <property type="entry name" value="ATPase domain of HSP90 chaperone/DNA topoisomerase II/histidine kinase"/>
    <property type="match status" value="1"/>
</dbReference>
<dbReference type="Gene3D" id="3.30.565.10">
    <property type="entry name" value="Histidine kinase-like ATPase, C-terminal domain"/>
    <property type="match status" value="1"/>
</dbReference>
<dbReference type="PROSITE" id="PS51192">
    <property type="entry name" value="HELICASE_ATP_BIND_1"/>
    <property type="match status" value="1"/>
</dbReference>
<proteinExistence type="predicted"/>
<dbReference type="EMBL" id="FOMZ01000008">
    <property type="protein sequence ID" value="SFE16079.1"/>
    <property type="molecule type" value="Genomic_DNA"/>
</dbReference>
<keyword evidence="5" id="KW-1185">Reference proteome</keyword>
<dbReference type="InterPro" id="IPR006935">
    <property type="entry name" value="Helicase/UvrB_N"/>
</dbReference>
<dbReference type="GO" id="GO:0016787">
    <property type="term" value="F:hydrolase activity"/>
    <property type="evidence" value="ECO:0007669"/>
    <property type="project" value="InterPro"/>
</dbReference>
<keyword evidence="4" id="KW-0347">Helicase</keyword>
<dbReference type="RefSeq" id="WP_092927746.1">
    <property type="nucleotide sequence ID" value="NZ_FOMZ01000008.1"/>
</dbReference>
<keyword evidence="1" id="KW-0175">Coiled coil</keyword>
<feature type="domain" description="Helicase C-terminal" evidence="3">
    <location>
        <begin position="1433"/>
        <end position="1576"/>
    </location>
</feature>
<evidence type="ECO:0000259" key="3">
    <source>
        <dbReference type="PROSITE" id="PS51194"/>
    </source>
</evidence>
<dbReference type="SMART" id="SM00490">
    <property type="entry name" value="HELICc"/>
    <property type="match status" value="1"/>
</dbReference>
<protein>
    <submittedName>
        <fullName evidence="4">Superfamily II DNA or RNA helicase</fullName>
    </submittedName>
</protein>
<keyword evidence="4" id="KW-0378">Hydrolase</keyword>
<gene>
    <name evidence="4" type="ORF">SAMN04487819_108264</name>
</gene>
<accession>A0A1I1Y9K8</accession>
<organism evidence="4 5">
    <name type="scientific">Actinopolyspora alba</name>
    <dbReference type="NCBI Taxonomy" id="673379"/>
    <lineage>
        <taxon>Bacteria</taxon>
        <taxon>Bacillati</taxon>
        <taxon>Actinomycetota</taxon>
        <taxon>Actinomycetes</taxon>
        <taxon>Actinopolysporales</taxon>
        <taxon>Actinopolysporaceae</taxon>
        <taxon>Actinopolyspora</taxon>
        <taxon>Actinopolyspora alba group</taxon>
    </lineage>
</organism>
<dbReference type="InterPro" id="IPR050742">
    <property type="entry name" value="Helicase_Restrict-Modif_Enz"/>
</dbReference>
<dbReference type="Pfam" id="PF00271">
    <property type="entry name" value="Helicase_C"/>
    <property type="match status" value="1"/>
</dbReference>
<evidence type="ECO:0000313" key="4">
    <source>
        <dbReference type="EMBL" id="SFE16079.1"/>
    </source>
</evidence>